<feature type="signal peptide" evidence="1">
    <location>
        <begin position="1"/>
        <end position="19"/>
    </location>
</feature>
<organism evidence="2 3">
    <name type="scientific">Sphingomonas humi</name>
    <dbReference type="NCBI Taxonomy" id="335630"/>
    <lineage>
        <taxon>Bacteria</taxon>
        <taxon>Pseudomonadati</taxon>
        <taxon>Pseudomonadota</taxon>
        <taxon>Alphaproteobacteria</taxon>
        <taxon>Sphingomonadales</taxon>
        <taxon>Sphingomonadaceae</taxon>
        <taxon>Sphingomonas</taxon>
    </lineage>
</organism>
<keyword evidence="3" id="KW-1185">Reference proteome</keyword>
<evidence type="ECO:0000313" key="3">
    <source>
        <dbReference type="Proteomes" id="UP001501310"/>
    </source>
</evidence>
<name>A0ABP7RZN7_9SPHN</name>
<sequence length="120" mass="12739">MRVHLCALAFAAMSSSVLAADLLPLRQGIYVPLSRACRGAPNSDIVNYWGGKSSIGVAQAECTVSKMSKKGNVYTLHDSCKDIQSGDLIEGGPTVVTVKSPTSFAMSGVTYRYCGTKVQF</sequence>
<reference evidence="3" key="1">
    <citation type="journal article" date="2019" name="Int. J. Syst. Evol. Microbiol.">
        <title>The Global Catalogue of Microorganisms (GCM) 10K type strain sequencing project: providing services to taxonomists for standard genome sequencing and annotation.</title>
        <authorList>
            <consortium name="The Broad Institute Genomics Platform"/>
            <consortium name="The Broad Institute Genome Sequencing Center for Infectious Disease"/>
            <person name="Wu L."/>
            <person name="Ma J."/>
        </authorList>
    </citation>
    <scope>NUCLEOTIDE SEQUENCE [LARGE SCALE GENOMIC DNA]</scope>
    <source>
        <strain evidence="3">JCM 16603</strain>
    </source>
</reference>
<comment type="caution">
    <text evidence="2">The sequence shown here is derived from an EMBL/GenBank/DDBJ whole genome shotgun (WGS) entry which is preliminary data.</text>
</comment>
<proteinExistence type="predicted"/>
<accession>A0ABP7RZN7</accession>
<keyword evidence="1" id="KW-0732">Signal</keyword>
<dbReference type="RefSeq" id="WP_344709688.1">
    <property type="nucleotide sequence ID" value="NZ_BAAAZD010000002.1"/>
</dbReference>
<gene>
    <name evidence="2" type="ORF">GCM10022211_15660</name>
</gene>
<dbReference type="Proteomes" id="UP001501310">
    <property type="component" value="Unassembled WGS sequence"/>
</dbReference>
<protein>
    <submittedName>
        <fullName evidence="2">Uncharacterized protein</fullName>
    </submittedName>
</protein>
<evidence type="ECO:0000313" key="2">
    <source>
        <dbReference type="EMBL" id="GAA4004561.1"/>
    </source>
</evidence>
<evidence type="ECO:0000256" key="1">
    <source>
        <dbReference type="SAM" id="SignalP"/>
    </source>
</evidence>
<feature type="chain" id="PRO_5045319946" evidence="1">
    <location>
        <begin position="20"/>
        <end position="120"/>
    </location>
</feature>
<dbReference type="EMBL" id="BAAAZD010000002">
    <property type="protein sequence ID" value="GAA4004561.1"/>
    <property type="molecule type" value="Genomic_DNA"/>
</dbReference>